<reference evidence="3" key="1">
    <citation type="journal article" date="2013" name="Proc. Natl. Acad. Sci. U.S.A.">
        <title>Genome structure and metabolic features in the red seaweed Chondrus crispus shed light on evolution of the Archaeplastida.</title>
        <authorList>
            <person name="Collen J."/>
            <person name="Porcel B."/>
            <person name="Carre W."/>
            <person name="Ball S.G."/>
            <person name="Chaparro C."/>
            <person name="Tonon T."/>
            <person name="Barbeyron T."/>
            <person name="Michel G."/>
            <person name="Noel B."/>
            <person name="Valentin K."/>
            <person name="Elias M."/>
            <person name="Artiguenave F."/>
            <person name="Arun A."/>
            <person name="Aury J.M."/>
            <person name="Barbosa-Neto J.F."/>
            <person name="Bothwell J.H."/>
            <person name="Bouget F.Y."/>
            <person name="Brillet L."/>
            <person name="Cabello-Hurtado F."/>
            <person name="Capella-Gutierrez S."/>
            <person name="Charrier B."/>
            <person name="Cladiere L."/>
            <person name="Cock J.M."/>
            <person name="Coelho S.M."/>
            <person name="Colleoni C."/>
            <person name="Czjzek M."/>
            <person name="Da Silva C."/>
            <person name="Delage L."/>
            <person name="Denoeud F."/>
            <person name="Deschamps P."/>
            <person name="Dittami S.M."/>
            <person name="Gabaldon T."/>
            <person name="Gachon C.M."/>
            <person name="Groisillier A."/>
            <person name="Herve C."/>
            <person name="Jabbari K."/>
            <person name="Katinka M."/>
            <person name="Kloareg B."/>
            <person name="Kowalczyk N."/>
            <person name="Labadie K."/>
            <person name="Leblanc C."/>
            <person name="Lopez P.J."/>
            <person name="McLachlan D.H."/>
            <person name="Meslet-Cladiere L."/>
            <person name="Moustafa A."/>
            <person name="Nehr Z."/>
            <person name="Nyvall Collen P."/>
            <person name="Panaud O."/>
            <person name="Partensky F."/>
            <person name="Poulain J."/>
            <person name="Rensing S.A."/>
            <person name="Rousvoal S."/>
            <person name="Samson G."/>
            <person name="Symeonidi A."/>
            <person name="Weissenbach J."/>
            <person name="Zambounis A."/>
            <person name="Wincker P."/>
            <person name="Boyen C."/>
        </authorList>
    </citation>
    <scope>NUCLEOTIDE SEQUENCE [LARGE SCALE GENOMIC DNA]</scope>
    <source>
        <strain evidence="3">cv. Stackhouse</strain>
    </source>
</reference>
<dbReference type="GeneID" id="17318717"/>
<accession>R7QT68</accession>
<protein>
    <submittedName>
        <fullName evidence="2">Uncharacterized protein</fullName>
    </submittedName>
</protein>
<gene>
    <name evidence="2" type="ORF">CHC_T00000851001</name>
</gene>
<proteinExistence type="predicted"/>
<dbReference type="KEGG" id="ccp:CHC_T00000851001"/>
<evidence type="ECO:0000313" key="2">
    <source>
        <dbReference type="EMBL" id="CDF40706.1"/>
    </source>
</evidence>
<evidence type="ECO:0000256" key="1">
    <source>
        <dbReference type="SAM" id="MobiDB-lite"/>
    </source>
</evidence>
<sequence>MQQNGQQPPSGIVRLPAFRPASPSESPVTPCQLRQERYDAPPANANTHICVAYSLSASRVCMEHRLA</sequence>
<name>R7QT68_CHOCR</name>
<dbReference type="Gramene" id="CDF40706">
    <property type="protein sequence ID" value="CDF40706"/>
    <property type="gene ID" value="CHC_T00000851001"/>
</dbReference>
<evidence type="ECO:0000313" key="3">
    <source>
        <dbReference type="Proteomes" id="UP000012073"/>
    </source>
</evidence>
<organism evidence="2 3">
    <name type="scientific">Chondrus crispus</name>
    <name type="common">Carrageen Irish moss</name>
    <name type="synonym">Polymorpha crispa</name>
    <dbReference type="NCBI Taxonomy" id="2769"/>
    <lineage>
        <taxon>Eukaryota</taxon>
        <taxon>Rhodophyta</taxon>
        <taxon>Florideophyceae</taxon>
        <taxon>Rhodymeniophycidae</taxon>
        <taxon>Gigartinales</taxon>
        <taxon>Gigartinaceae</taxon>
        <taxon>Chondrus</taxon>
    </lineage>
</organism>
<feature type="region of interest" description="Disordered" evidence="1">
    <location>
        <begin position="1"/>
        <end position="31"/>
    </location>
</feature>
<dbReference type="RefSeq" id="XP_005711000.1">
    <property type="nucleotide sequence ID" value="XM_005710943.1"/>
</dbReference>
<dbReference type="AlphaFoldDB" id="R7QT68"/>
<dbReference type="EMBL" id="HG002231">
    <property type="protein sequence ID" value="CDF40706.1"/>
    <property type="molecule type" value="Genomic_DNA"/>
</dbReference>
<keyword evidence="3" id="KW-1185">Reference proteome</keyword>
<dbReference type="Proteomes" id="UP000012073">
    <property type="component" value="Unassembled WGS sequence"/>
</dbReference>